<evidence type="ECO:0000313" key="2">
    <source>
        <dbReference type="Proteomes" id="UP000823405"/>
    </source>
</evidence>
<evidence type="ECO:0000313" key="1">
    <source>
        <dbReference type="EMBL" id="KAG0314262.1"/>
    </source>
</evidence>
<dbReference type="InterPro" id="IPR032675">
    <property type="entry name" value="LRR_dom_sf"/>
</dbReference>
<keyword evidence="2" id="KW-1185">Reference proteome</keyword>
<sequence length="371" mass="41952">MANSHQPAHWTYGLVPLAQVVLQEDDLSSSQSLDAITFAFSQSLKYLHIDSVRGEEHLDRLHIGRDWPGLPALERLKLCAPRYQLSLDPVLLAQCPSLSGVKIKDDETFEYLSRDIVPCQPANLPRLTILYLKGWSALTFHPGTLESTKELLVLKVTTARLDGSCFIPPANELKGSFGLGYQPVPDLIKRPCWTWDWYLPRLLHMQLTSEFAYLFEFKMLLGCPSLVSLHLHMSTVDGNHTRVISEADLITSSEDGSQECIVAPALRGLHMNGRWIVEEQSVLSQFIGQMFPKLERLVMRGLGGITVGAMVKTIRTTAGHVRMVRTDLNDPSAVEEVEFGMYRRSEEYRKGPKTLRTRLFCSEKEYVLLRQ</sequence>
<gene>
    <name evidence="1" type="ORF">BGZ97_009456</name>
</gene>
<dbReference type="OrthoDB" id="2447052at2759"/>
<dbReference type="Gene3D" id="3.80.10.10">
    <property type="entry name" value="Ribonuclease Inhibitor"/>
    <property type="match status" value="1"/>
</dbReference>
<dbReference type="EMBL" id="JAAAIN010000455">
    <property type="protein sequence ID" value="KAG0314262.1"/>
    <property type="molecule type" value="Genomic_DNA"/>
</dbReference>
<dbReference type="AlphaFoldDB" id="A0A9P6RC89"/>
<organism evidence="1 2">
    <name type="scientific">Linnemannia gamsii</name>
    <dbReference type="NCBI Taxonomy" id="64522"/>
    <lineage>
        <taxon>Eukaryota</taxon>
        <taxon>Fungi</taxon>
        <taxon>Fungi incertae sedis</taxon>
        <taxon>Mucoromycota</taxon>
        <taxon>Mortierellomycotina</taxon>
        <taxon>Mortierellomycetes</taxon>
        <taxon>Mortierellales</taxon>
        <taxon>Mortierellaceae</taxon>
        <taxon>Linnemannia</taxon>
    </lineage>
</organism>
<reference evidence="1" key="1">
    <citation type="journal article" date="2020" name="Fungal Divers.">
        <title>Resolving the Mortierellaceae phylogeny through synthesis of multi-gene phylogenetics and phylogenomics.</title>
        <authorList>
            <person name="Vandepol N."/>
            <person name="Liber J."/>
            <person name="Desiro A."/>
            <person name="Na H."/>
            <person name="Kennedy M."/>
            <person name="Barry K."/>
            <person name="Grigoriev I.V."/>
            <person name="Miller A.N."/>
            <person name="O'Donnell K."/>
            <person name="Stajich J.E."/>
            <person name="Bonito G."/>
        </authorList>
    </citation>
    <scope>NUCLEOTIDE SEQUENCE</scope>
    <source>
        <strain evidence="1">NVP60</strain>
    </source>
</reference>
<name>A0A9P6RC89_9FUNG</name>
<protein>
    <recommendedName>
        <fullName evidence="3">F-box domain-containing protein</fullName>
    </recommendedName>
</protein>
<comment type="caution">
    <text evidence="1">The sequence shown here is derived from an EMBL/GenBank/DDBJ whole genome shotgun (WGS) entry which is preliminary data.</text>
</comment>
<proteinExistence type="predicted"/>
<accession>A0A9P6RC89</accession>
<evidence type="ECO:0008006" key="3">
    <source>
        <dbReference type="Google" id="ProtNLM"/>
    </source>
</evidence>
<dbReference type="SUPFAM" id="SSF52047">
    <property type="entry name" value="RNI-like"/>
    <property type="match status" value="1"/>
</dbReference>
<dbReference type="Proteomes" id="UP000823405">
    <property type="component" value="Unassembled WGS sequence"/>
</dbReference>